<reference evidence="2 3" key="1">
    <citation type="submission" date="2018-03" db="EMBL/GenBank/DDBJ databases">
        <title>Sequencing of reference strains of Xanthomonas.</title>
        <authorList>
            <person name="Studholme D.J."/>
            <person name="Vicente J."/>
            <person name="Sarris P."/>
        </authorList>
    </citation>
    <scope>NUCLEOTIDE SEQUENCE [LARGE SCALE GENOMIC DNA]</scope>
    <source>
        <strain evidence="2 3">WHRI 5232</strain>
    </source>
</reference>
<proteinExistence type="predicted"/>
<gene>
    <name evidence="2" type="ORF">C7T86_11355</name>
</gene>
<evidence type="ECO:0000313" key="3">
    <source>
        <dbReference type="Proteomes" id="UP000251513"/>
    </source>
</evidence>
<dbReference type="RefSeq" id="WP_005920793.1">
    <property type="nucleotide sequence ID" value="NZ_CP013006.1"/>
</dbReference>
<dbReference type="Pfam" id="PF01370">
    <property type="entry name" value="Epimerase"/>
    <property type="match status" value="1"/>
</dbReference>
<dbReference type="InterPro" id="IPR001509">
    <property type="entry name" value="Epimerase_deHydtase"/>
</dbReference>
<accession>A0AA44Z1X7</accession>
<evidence type="ECO:0000313" key="2">
    <source>
        <dbReference type="EMBL" id="PUE93408.1"/>
    </source>
</evidence>
<dbReference type="EMBL" id="PYJH01000021">
    <property type="protein sequence ID" value="PUE93408.1"/>
    <property type="molecule type" value="Genomic_DNA"/>
</dbReference>
<dbReference type="Proteomes" id="UP000251513">
    <property type="component" value="Unassembled WGS sequence"/>
</dbReference>
<evidence type="ECO:0000259" key="1">
    <source>
        <dbReference type="Pfam" id="PF01370"/>
    </source>
</evidence>
<dbReference type="InterPro" id="IPR036291">
    <property type="entry name" value="NAD(P)-bd_dom_sf"/>
</dbReference>
<dbReference type="AlphaFoldDB" id="A0AA44Z1X7"/>
<dbReference type="Gene3D" id="3.40.50.720">
    <property type="entry name" value="NAD(P)-binding Rossmann-like Domain"/>
    <property type="match status" value="1"/>
</dbReference>
<dbReference type="SUPFAM" id="SSF51735">
    <property type="entry name" value="NAD(P)-binding Rossmann-fold domains"/>
    <property type="match status" value="1"/>
</dbReference>
<feature type="domain" description="NAD-dependent epimerase/dehydratase" evidence="1">
    <location>
        <begin position="51"/>
        <end position="165"/>
    </location>
</feature>
<organism evidence="2 3">
    <name type="scientific">Xanthomonas campestris pv. malvacearum</name>
    <dbReference type="NCBI Taxonomy" id="86040"/>
    <lineage>
        <taxon>Bacteria</taxon>
        <taxon>Pseudomonadati</taxon>
        <taxon>Pseudomonadota</taxon>
        <taxon>Gammaproteobacteria</taxon>
        <taxon>Lysobacterales</taxon>
        <taxon>Lysobacteraceae</taxon>
        <taxon>Xanthomonas</taxon>
    </lineage>
</organism>
<comment type="caution">
    <text evidence="2">The sequence shown here is derived from an EMBL/GenBank/DDBJ whole genome shotgun (WGS) entry which is preliminary data.</text>
</comment>
<name>A0AA44Z1X7_XANCM</name>
<sequence>MVEVQAHSAPPMLRVIGGGLLASAFTSAPTSMSASIFASGVSNSGETRAEAFAREEALLSSALAQEHGRFVYFSTCSIHDNDRASSPYAMHKKSMEGLVRSHRGHLILRLPQVVGHTANPHTLTNFLAHKLSTGANIDIWARAQRCLVDVEHVAAITMHLLEQNSPAASHDIAPPETVSMQQLVLIMEHATNQQARCTLQDRGGGSTPDPSLMLNLAPTLGIDISPGYTERVIRKYYGRTDA</sequence>
<protein>
    <recommendedName>
        <fullName evidence="1">NAD-dependent epimerase/dehydratase domain-containing protein</fullName>
    </recommendedName>
</protein>